<dbReference type="InParanoid" id="I2H637"/>
<dbReference type="PANTHER" id="PTHR28076:SF1">
    <property type="entry name" value="PROSPORE MEMBRANE ADAPTER PROTEIN SPO71"/>
    <property type="match status" value="1"/>
</dbReference>
<dbReference type="GO" id="GO:1902657">
    <property type="term" value="P:protein localization to prospore membrane"/>
    <property type="evidence" value="ECO:0007669"/>
    <property type="project" value="InterPro"/>
</dbReference>
<protein>
    <recommendedName>
        <fullName evidence="6">PH domain-containing protein</fullName>
    </recommendedName>
</protein>
<dbReference type="GO" id="GO:0005628">
    <property type="term" value="C:prospore membrane"/>
    <property type="evidence" value="ECO:0007669"/>
    <property type="project" value="TreeGrafter"/>
</dbReference>
<feature type="compositionally biased region" description="Low complexity" evidence="1">
    <location>
        <begin position="234"/>
        <end position="245"/>
    </location>
</feature>
<feature type="compositionally biased region" description="Low complexity" evidence="1">
    <location>
        <begin position="463"/>
        <end position="478"/>
    </location>
</feature>
<dbReference type="SMART" id="SM00233">
    <property type="entry name" value="PH"/>
    <property type="match status" value="2"/>
</dbReference>
<dbReference type="SMART" id="SM01316">
    <property type="entry name" value="Spo7_2_N"/>
    <property type="match status" value="1"/>
</dbReference>
<organism evidence="4 5">
    <name type="scientific">Henningerozyma blattae (strain ATCC 34711 / CBS 6284 / DSM 70876 / NBRC 10599 / NRRL Y-10934 / UCD 77-7)</name>
    <name type="common">Yeast</name>
    <name type="synonym">Tetrapisispora blattae</name>
    <dbReference type="NCBI Taxonomy" id="1071380"/>
    <lineage>
        <taxon>Eukaryota</taxon>
        <taxon>Fungi</taxon>
        <taxon>Dikarya</taxon>
        <taxon>Ascomycota</taxon>
        <taxon>Saccharomycotina</taxon>
        <taxon>Saccharomycetes</taxon>
        <taxon>Saccharomycetales</taxon>
        <taxon>Saccharomycetaceae</taxon>
        <taxon>Henningerozyma</taxon>
    </lineage>
</organism>
<reference evidence="4 5" key="1">
    <citation type="journal article" date="2011" name="Proc. Natl. Acad. Sci. U.S.A.">
        <title>Evolutionary erosion of yeast sex chromosomes by mating-type switching accidents.</title>
        <authorList>
            <person name="Gordon J.L."/>
            <person name="Armisen D."/>
            <person name="Proux-Wera E."/>
            <person name="Oheigeartaigh S.S."/>
            <person name="Byrne K.P."/>
            <person name="Wolfe K.H."/>
        </authorList>
    </citation>
    <scope>NUCLEOTIDE SEQUENCE [LARGE SCALE GENOMIC DNA]</scope>
    <source>
        <strain evidence="5">ATCC 34711 / CBS 6284 / DSM 70876 / NBRC 10599 / NRRL Y-10934 / UCD 77-7</strain>
    </source>
</reference>
<dbReference type="Pfam" id="PF23207">
    <property type="entry name" value="PH_SPO71"/>
    <property type="match status" value="1"/>
</dbReference>
<sequence>MNNIIDDALRATTDDLEYIRRTTAYSSRNMNFSFKSNDTDKNNSPENKNDTEDIDIIKIPKLSYTAYKLLYASPVEISSCSKIVLLGGIPIQWYIEQKAGFWHIISFLAFRNQRRTIKKQTTLRYRAVYHRKQKKFHYSTAAVNAFKSTSPQSINKATDNSNSDNNSTARQDHVKHKKKLKIKQKYKHIKSKKVSSPTYFKTSSNKHNSNKRKLKSHLVSFSTDTPAPIISDYTTPITPNTSTETDNGSDNIRQDTNTISNILENNGFRDPLWKDTVIIPTESTKTIYSSVKNQLLARNTVATQTPAQMNEPKIIYEKSKSFITNDQNLDKEDKEGIALSAYKFHKRAYTITSSSPQNYSTLIKGTAEAPNTITSKTGNRHIYRHNSKDSIHSLNQNDISTHQNSKYFTAKQTLNSHQNKNNNIPFNDKNLISLLTPTTDETNPTSGSAQDFFTASDFKGRKTPTIIINNPSSSSNTTNDDDQRNSTIATTFNINGKTVPTVPLTPSLLEKFPPTTIVTETNSSSSSASQSTSISQYYSMDDESRLNSNESRPSKDSIRTTQSFNGQGTSMSRDYLHPIDSMSSNTIDKKTIKVYPKTSSDYNLERLKPVNSQSPTFSIQSTISNSQDDIPLATQKSSKLNHFKSKSGELFKHIVKLENSSGSILKKPKLRSKQKLDLSPVSTISSNVTSNHKSNLTKLTAVPPKPIDLPRDEIIHLLNPPVYKQPYIRSHISDAKSSAKKTVKSTLSDFAHTEYEIYRHIRRKLKYGKVIMMERMLVMVKEAIIQKEISPEFNECENIDTRVFDRWKEYIVVARATGNAVKPILIQFYHNRKIPEISTEIRDATTIRGNSLDFYLSRECFIGFYSTLDKTICIQKPDDKLFRLNEGIEYIDYKDIDPLKIFILRSKTFYSSHKWHDFLKSSLGINTLPKNVTIKIPELSASINISLTTTLLNYLQYKETEENQYLKIAILDRGYKVFQYPLLRFLNILIFDKFREARFHEILKKWEAPNNIMGCDIKHYDRIEWVPSHESDLLGCAYSTIKSHILEYRSLIQYSRETFNGSEILVEPSATEGFLIRFTDKYGADRTKFGKLFIRPSYFFTSDNLLFYMSSLKAIPPLPKEAAVDDMMNPYEMDKIKHIMDSLPNIYEQNPYEVNLSSQINWLNKNITSEELNERDMYGFKCFNRRILQILKAESIIDLALVKDVYQGTSRDLQHNELKYHVLVTATLAFWQKRVTVQDIAESTIFIKTGNNLLLKLLAPSADIAREWVCRLQKLVRYWRIKQSNLVKRMQDIKQKNLLHLRMTHNEEANIGMTTSKWVADRGIADASIYHINGLSLLRPIILKGFLYQKPSKHSVFKKYFTILVPGFLLLYSCYHRSPAGYAKPVLNYKFHSSLSLDESYLYSGRTSEPDLLKRDKMFDGINPGSHSLPRVYNDGWRSCEDETSRCFTLWFGTKRAISKYSKDIEENTDYYSDINIDESPSTSSSSTLENVENTRLVRTVNRLGVGGKTMVFMARSRQERDLWVLSIYYELETVRKANLQQS</sequence>
<feature type="compositionally biased region" description="Low complexity" evidence="1">
    <location>
        <begin position="523"/>
        <end position="539"/>
    </location>
</feature>
<dbReference type="Proteomes" id="UP000002866">
    <property type="component" value="Chromosome 6"/>
</dbReference>
<feature type="region of interest" description="Disordered" evidence="1">
    <location>
        <begin position="150"/>
        <end position="214"/>
    </location>
</feature>
<evidence type="ECO:0000259" key="2">
    <source>
        <dbReference type="SMART" id="SM00233"/>
    </source>
</evidence>
<feature type="region of interest" description="Disordered" evidence="1">
    <location>
        <begin position="230"/>
        <end position="252"/>
    </location>
</feature>
<gene>
    <name evidence="4" type="primary">TBLA0F03000</name>
    <name evidence="4" type="ORF">TBLA_0F03000</name>
</gene>
<dbReference type="HOGENOM" id="CLU_003938_1_0_1"/>
<dbReference type="EMBL" id="HE806321">
    <property type="protein sequence ID" value="CCH61839.1"/>
    <property type="molecule type" value="Genomic_DNA"/>
</dbReference>
<evidence type="ECO:0000313" key="5">
    <source>
        <dbReference type="Proteomes" id="UP000002866"/>
    </source>
</evidence>
<dbReference type="SUPFAM" id="SSF50729">
    <property type="entry name" value="PH domain-like"/>
    <property type="match status" value="1"/>
</dbReference>
<keyword evidence="5" id="KW-1185">Reference proteome</keyword>
<dbReference type="eggNOG" id="ENOG502QRAT">
    <property type="taxonomic scope" value="Eukaryota"/>
</dbReference>
<feature type="region of interest" description="Disordered" evidence="1">
    <location>
        <begin position="436"/>
        <end position="455"/>
    </location>
</feature>
<dbReference type="STRING" id="1071380.I2H637"/>
<feature type="compositionally biased region" description="Polar residues" evidence="1">
    <location>
        <begin position="194"/>
        <end position="207"/>
    </location>
</feature>
<dbReference type="InterPro" id="IPR029217">
    <property type="entry name" value="Spo7_2_N"/>
</dbReference>
<feature type="domain" description="PH" evidence="2">
    <location>
        <begin position="1341"/>
        <end position="1535"/>
    </location>
</feature>
<feature type="domain" description="PH" evidence="2">
    <location>
        <begin position="1069"/>
        <end position="1279"/>
    </location>
</feature>
<dbReference type="Pfam" id="PF15407">
    <property type="entry name" value="Spo7_2_N"/>
    <property type="match status" value="1"/>
</dbReference>
<dbReference type="InterPro" id="IPR001849">
    <property type="entry name" value="PH_domain"/>
</dbReference>
<dbReference type="InterPro" id="IPR039486">
    <property type="entry name" value="Mug56/Spo71_PH"/>
</dbReference>
<dbReference type="FunCoup" id="I2H637">
    <property type="interactions" value="19"/>
</dbReference>
<feature type="compositionally biased region" description="Polar residues" evidence="1">
    <location>
        <begin position="436"/>
        <end position="453"/>
    </location>
</feature>
<proteinExistence type="predicted"/>
<feature type="compositionally biased region" description="Basic residues" evidence="1">
    <location>
        <begin position="173"/>
        <end position="193"/>
    </location>
</feature>
<feature type="region of interest" description="Disordered" evidence="1">
    <location>
        <begin position="463"/>
        <end position="485"/>
    </location>
</feature>
<evidence type="ECO:0000256" key="1">
    <source>
        <dbReference type="SAM" id="MobiDB-lite"/>
    </source>
</evidence>
<name>I2H637_HENB6</name>
<dbReference type="Pfam" id="PF15404">
    <property type="entry name" value="PH_4"/>
    <property type="match status" value="1"/>
</dbReference>
<accession>I2H637</accession>
<dbReference type="PANTHER" id="PTHR28076">
    <property type="entry name" value="SPORULATION-SPECIFIC PROTEIN 71"/>
    <property type="match status" value="1"/>
</dbReference>
<dbReference type="GeneID" id="14496948"/>
<feature type="region of interest" description="Disordered" evidence="1">
    <location>
        <begin position="518"/>
        <end position="583"/>
    </location>
</feature>
<feature type="compositionally biased region" description="Polar residues" evidence="1">
    <location>
        <begin position="559"/>
        <end position="572"/>
    </location>
</feature>
<dbReference type="RefSeq" id="XP_004181358.1">
    <property type="nucleotide sequence ID" value="XM_004181310.1"/>
</dbReference>
<dbReference type="InterPro" id="IPR040345">
    <property type="entry name" value="Mug56/Spo71"/>
</dbReference>
<dbReference type="KEGG" id="tbl:TBLA_0F03000"/>
<dbReference type="OrthoDB" id="5579281at2759"/>
<dbReference type="InterPro" id="IPR057379">
    <property type="entry name" value="PH_SPO71"/>
</dbReference>
<feature type="domain" description="Sporulation-specific protein 71 N-terminal" evidence="3">
    <location>
        <begin position="55"/>
        <end position="121"/>
    </location>
</feature>
<evidence type="ECO:0000259" key="3">
    <source>
        <dbReference type="SMART" id="SM01316"/>
    </source>
</evidence>
<evidence type="ECO:0000313" key="4">
    <source>
        <dbReference type="EMBL" id="CCH61839.1"/>
    </source>
</evidence>
<evidence type="ECO:0008006" key="6">
    <source>
        <dbReference type="Google" id="ProtNLM"/>
    </source>
</evidence>